<dbReference type="Proteomes" id="UP000324831">
    <property type="component" value="Unassembled WGS sequence"/>
</dbReference>
<organism evidence="2 3">
    <name type="scientific">Candidatus Mycoplasma haematohominis</name>
    <dbReference type="NCBI Taxonomy" id="1494318"/>
    <lineage>
        <taxon>Bacteria</taxon>
        <taxon>Bacillati</taxon>
        <taxon>Mycoplasmatota</taxon>
        <taxon>Mollicutes</taxon>
        <taxon>Mycoplasmataceae</taxon>
        <taxon>Mycoplasma</taxon>
    </lineage>
</organism>
<dbReference type="EMBL" id="BIMN01000001">
    <property type="protein sequence ID" value="GCE63192.1"/>
    <property type="molecule type" value="Genomic_DNA"/>
</dbReference>
<dbReference type="Pfam" id="PF25888">
    <property type="entry name" value="WHD_DnaB"/>
    <property type="match status" value="1"/>
</dbReference>
<accession>A0A478FPP9</accession>
<sequence length="398" mass="46096">MITQESMKNHIIRLQKRVISPDWFAFNQGYTPLLSKEATILFMNLFSQSEINSQLDIDSCDFNKFIRNYGLTEKEFISCLDELSRLQLIKITRKTNAKQETEIFIQLQKIKSLDKLLIDKSFGKMLKQKLPKEKYLELVLMLEDENDISYELDSFEEQPAVEEKTVDKDIFRDFYDGVTQLLKAEFTMCPEVLDTLHQYQTTLDVTKLQQIAWLSTIKAQNGKYMISPKHFSFLTEQEATCPKINSDLDKHKKFWGSLNVADDEIINKQFKELFRQGNPFMVYAALTGRNWVPGTLKGWIKNCVQKGFSFPLISALMSFVTALIGKISVNYLIKVSDTLVNDYAGNREGLIELVRNVIESDLNSGKNRLNASRQVKKGTVENKNNSMDDFVWYYNVHT</sequence>
<gene>
    <name evidence="2" type="ORF">MHSWG343_01700</name>
</gene>
<name>A0A478FPP9_9MOLU</name>
<feature type="domain" description="Replicative helicase loading/DNA remodeling protein DnaB N-terminal winged helix" evidence="1">
    <location>
        <begin position="14"/>
        <end position="161"/>
    </location>
</feature>
<dbReference type="InterPro" id="IPR058660">
    <property type="entry name" value="WHD_DnaB"/>
</dbReference>
<reference evidence="2 3" key="1">
    <citation type="submission" date="2019-01" db="EMBL/GenBank/DDBJ databases">
        <title>Draft genome sequences of Candidatus Mycoplasma haemohominis SWG34-3 identified from a patient with pyrexia, anemia and liver dysfunction.</title>
        <authorList>
            <person name="Sekizuka T."/>
            <person name="Hattori N."/>
            <person name="Katano H."/>
            <person name="Takuma T."/>
            <person name="Ito T."/>
            <person name="Arai N."/>
            <person name="Yanai R."/>
            <person name="Ishii S."/>
            <person name="Miura Y."/>
            <person name="Tokunaga T."/>
            <person name="Watanabe H."/>
            <person name="Nomura N."/>
            <person name="Eguchi J."/>
            <person name="Arai T."/>
            <person name="Hasegawa H."/>
            <person name="Nakamaki T."/>
            <person name="Wakita T."/>
            <person name="Niki Y."/>
            <person name="Kuroda M."/>
        </authorList>
    </citation>
    <scope>NUCLEOTIDE SEQUENCE [LARGE SCALE GENOMIC DNA]</scope>
    <source>
        <strain evidence="2">SWG34-3</strain>
    </source>
</reference>
<dbReference type="AlphaFoldDB" id="A0A478FPP9"/>
<evidence type="ECO:0000313" key="3">
    <source>
        <dbReference type="Proteomes" id="UP000324831"/>
    </source>
</evidence>
<evidence type="ECO:0000259" key="1">
    <source>
        <dbReference type="Pfam" id="PF25888"/>
    </source>
</evidence>
<evidence type="ECO:0000313" key="2">
    <source>
        <dbReference type="EMBL" id="GCE63192.1"/>
    </source>
</evidence>
<protein>
    <recommendedName>
        <fullName evidence="1">Replicative helicase loading/DNA remodeling protein DnaB N-terminal winged helix domain-containing protein</fullName>
    </recommendedName>
</protein>
<comment type="caution">
    <text evidence="2">The sequence shown here is derived from an EMBL/GenBank/DDBJ whole genome shotgun (WGS) entry which is preliminary data.</text>
</comment>
<proteinExistence type="predicted"/>